<organism evidence="1 2">
    <name type="scientific">Oceanibaculum pacificum</name>
    <dbReference type="NCBI Taxonomy" id="580166"/>
    <lineage>
        <taxon>Bacteria</taxon>
        <taxon>Pseudomonadati</taxon>
        <taxon>Pseudomonadota</taxon>
        <taxon>Alphaproteobacteria</taxon>
        <taxon>Rhodospirillales</taxon>
        <taxon>Oceanibaculaceae</taxon>
        <taxon>Oceanibaculum</taxon>
    </lineage>
</organism>
<accession>A0A154W737</accession>
<evidence type="ECO:0000313" key="2">
    <source>
        <dbReference type="Proteomes" id="UP000076400"/>
    </source>
</evidence>
<dbReference type="Pfam" id="PF16868">
    <property type="entry name" value="NMT1_3"/>
    <property type="match status" value="1"/>
</dbReference>
<dbReference type="PANTHER" id="PTHR42941:SF1">
    <property type="entry name" value="SLL1037 PROTEIN"/>
    <property type="match status" value="1"/>
</dbReference>
<dbReference type="Proteomes" id="UP000076400">
    <property type="component" value="Unassembled WGS sequence"/>
</dbReference>
<proteinExistence type="predicted"/>
<reference evidence="1 2" key="1">
    <citation type="submission" date="2015-12" db="EMBL/GenBank/DDBJ databases">
        <title>Genome sequence of Oceanibaculum pacificum MCCC 1A02656.</title>
        <authorList>
            <person name="Lu L."/>
            <person name="Lai Q."/>
            <person name="Shao Z."/>
            <person name="Qian P."/>
        </authorList>
    </citation>
    <scope>NUCLEOTIDE SEQUENCE [LARGE SCALE GENOMIC DNA]</scope>
    <source>
        <strain evidence="1 2">MCCC 1A02656</strain>
    </source>
</reference>
<dbReference type="OrthoDB" id="8477520at2"/>
<comment type="caution">
    <text evidence="1">The sequence shown here is derived from an EMBL/GenBank/DDBJ whole genome shotgun (WGS) entry which is preliminary data.</text>
</comment>
<sequence length="313" mass="32875">MACALTALIATPAAAQQKLLIGSTSSSSSHYGYFVALSQLINAKVKGVETSVVETGATVDNLRRLARKQIDMGLVTTNTGYQAYAGLAAFEGKPVDTRLLWVYVPAPQNIVVRKDSGVDSVAGLKGKKFNPGLRGSATEATTDAVFKLLGLEVDAVRGSTTDIVDAVKDNRAIGYVKSGAGNKLDGSTLDINTFSPIKVLSLTKEEADKIAKGMPEVSVVTVPAGAAEGVPAYTTWSIGIAVHAHPDMSDEVAYQITKAAMEDKEMQAGAMAELKGVDLMQVTVDYGSIPLHAGAAKYFKEKGVTLPERIAPK</sequence>
<gene>
    <name evidence="1" type="ORF">AUP43_07490</name>
</gene>
<dbReference type="AlphaFoldDB" id="A0A154W737"/>
<dbReference type="PANTHER" id="PTHR42941">
    <property type="entry name" value="SLL1037 PROTEIN"/>
    <property type="match status" value="1"/>
</dbReference>
<dbReference type="Gene3D" id="3.40.190.10">
    <property type="entry name" value="Periplasmic binding protein-like II"/>
    <property type="match status" value="2"/>
</dbReference>
<keyword evidence="2" id="KW-1185">Reference proteome</keyword>
<evidence type="ECO:0000313" key="1">
    <source>
        <dbReference type="EMBL" id="KZD09303.1"/>
    </source>
</evidence>
<dbReference type="SUPFAM" id="SSF53850">
    <property type="entry name" value="Periplasmic binding protein-like II"/>
    <property type="match status" value="1"/>
</dbReference>
<dbReference type="NCBIfam" id="TIGR02122">
    <property type="entry name" value="TRAP_TAXI"/>
    <property type="match status" value="1"/>
</dbReference>
<dbReference type="EMBL" id="LPXN01000099">
    <property type="protein sequence ID" value="KZD09303.1"/>
    <property type="molecule type" value="Genomic_DNA"/>
</dbReference>
<dbReference type="InterPro" id="IPR011852">
    <property type="entry name" value="TRAP_TAXI"/>
</dbReference>
<protein>
    <submittedName>
        <fullName evidence="1">TRAP ABC transporter substrate-binding protein</fullName>
    </submittedName>
</protein>
<dbReference type="STRING" id="580166.AUP43_07490"/>
<name>A0A154W737_9PROT</name>